<proteinExistence type="predicted"/>
<reference evidence="1" key="1">
    <citation type="submission" date="2023-03" db="EMBL/GenBank/DDBJ databases">
        <title>A Study on Prevalence and Characterization of Enterobacter cloacae strains in China.</title>
        <authorList>
            <person name="Zheng Z."/>
        </authorList>
    </citation>
    <scope>NUCLEOTIDE SEQUENCE</scope>
    <source>
        <strain evidence="1">EC77</strain>
    </source>
</reference>
<sequence length="102" mass="10896">QVFCRLIIFIPVIVAAGQDATGDAAPLPLSGSWLKAICVVHRHKTVTVANTLFAAIVGRRLTKCKNNCCTLCAICGKGKSRVLNRDLNATIKLAINVKTGHL</sequence>
<evidence type="ECO:0000313" key="1">
    <source>
        <dbReference type="EMBL" id="MDF3636296.1"/>
    </source>
</evidence>
<dbReference type="EMBL" id="JARJGR010000489">
    <property type="protein sequence ID" value="MDF3636296.1"/>
    <property type="molecule type" value="Genomic_DNA"/>
</dbReference>
<dbReference type="AlphaFoldDB" id="A0AAW6NJ31"/>
<comment type="caution">
    <text evidence="1">The sequence shown here is derived from an EMBL/GenBank/DDBJ whole genome shotgun (WGS) entry which is preliminary data.</text>
</comment>
<dbReference type="RefSeq" id="WP_276201149.1">
    <property type="nucleotide sequence ID" value="NZ_JARJGR010000489.1"/>
</dbReference>
<name>A0AAW6NJ31_ENTCL</name>
<gene>
    <name evidence="1" type="ORF">P3S46_03555</name>
</gene>
<evidence type="ECO:0000313" key="2">
    <source>
        <dbReference type="Proteomes" id="UP001215180"/>
    </source>
</evidence>
<protein>
    <submittedName>
        <fullName evidence="1">Uncharacterized protein</fullName>
    </submittedName>
</protein>
<organism evidence="1 2">
    <name type="scientific">Enterobacter cloacae</name>
    <dbReference type="NCBI Taxonomy" id="550"/>
    <lineage>
        <taxon>Bacteria</taxon>
        <taxon>Pseudomonadati</taxon>
        <taxon>Pseudomonadota</taxon>
        <taxon>Gammaproteobacteria</taxon>
        <taxon>Enterobacterales</taxon>
        <taxon>Enterobacteriaceae</taxon>
        <taxon>Enterobacter</taxon>
        <taxon>Enterobacter cloacae complex</taxon>
    </lineage>
</organism>
<dbReference type="Proteomes" id="UP001215180">
    <property type="component" value="Unassembled WGS sequence"/>
</dbReference>
<feature type="non-terminal residue" evidence="1">
    <location>
        <position position="1"/>
    </location>
</feature>
<accession>A0AAW6NJ31</accession>